<gene>
    <name evidence="1" type="ORF">AN964_18435</name>
</gene>
<sequence length="89" mass="9260">MPASGLIIKVIPDMELQGKIVTYLISGTATGRKIKGAVRDGVKYGYDGIASGAKKGYEKAKQIGSKISKGFSSTFKKLGGLFGGLSTNC</sequence>
<dbReference type="Proteomes" id="UP000051888">
    <property type="component" value="Unassembled WGS sequence"/>
</dbReference>
<organism evidence="1 2">
    <name type="scientific">Heyndrickxia shackletonii</name>
    <dbReference type="NCBI Taxonomy" id="157838"/>
    <lineage>
        <taxon>Bacteria</taxon>
        <taxon>Bacillati</taxon>
        <taxon>Bacillota</taxon>
        <taxon>Bacilli</taxon>
        <taxon>Bacillales</taxon>
        <taxon>Bacillaceae</taxon>
        <taxon>Heyndrickxia</taxon>
    </lineage>
</organism>
<evidence type="ECO:0000313" key="2">
    <source>
        <dbReference type="Proteomes" id="UP000051888"/>
    </source>
</evidence>
<proteinExistence type="predicted"/>
<dbReference type="RefSeq" id="WP_055741304.1">
    <property type="nucleotide sequence ID" value="NZ_JAAIWL010000050.1"/>
</dbReference>
<accession>A0A0Q3WSK9</accession>
<comment type="caution">
    <text evidence="1">The sequence shown here is derived from an EMBL/GenBank/DDBJ whole genome shotgun (WGS) entry which is preliminary data.</text>
</comment>
<dbReference type="PATRIC" id="fig|157838.3.peg.4094"/>
<keyword evidence="2" id="KW-1185">Reference proteome</keyword>
<dbReference type="EMBL" id="LJJC01000006">
    <property type="protein sequence ID" value="KQL51007.1"/>
    <property type="molecule type" value="Genomic_DNA"/>
</dbReference>
<reference evidence="1 2" key="1">
    <citation type="submission" date="2015-09" db="EMBL/GenBank/DDBJ databases">
        <title>Genome sequencing project for genomic taxonomy and phylogenomics of Bacillus-like bacteria.</title>
        <authorList>
            <person name="Liu B."/>
            <person name="Wang J."/>
            <person name="Zhu Y."/>
            <person name="Liu G."/>
            <person name="Chen Q."/>
            <person name="Chen Z."/>
            <person name="Lan J."/>
            <person name="Che J."/>
            <person name="Ge C."/>
            <person name="Shi H."/>
            <person name="Pan Z."/>
            <person name="Liu X."/>
        </authorList>
    </citation>
    <scope>NUCLEOTIDE SEQUENCE [LARGE SCALE GENOMIC DNA]</scope>
    <source>
        <strain evidence="1 2">LMG 18435</strain>
    </source>
</reference>
<protein>
    <submittedName>
        <fullName evidence="1">Uncharacterized protein</fullName>
    </submittedName>
</protein>
<evidence type="ECO:0000313" key="1">
    <source>
        <dbReference type="EMBL" id="KQL51007.1"/>
    </source>
</evidence>
<dbReference type="AlphaFoldDB" id="A0A0Q3WSK9"/>
<name>A0A0Q3WSK9_9BACI</name>